<name>A0A351TYZ7_9BACT</name>
<sequence>MDKGKSEFFKKRLLTIRGEILNKAKKLKEDSYTLGTDGIQDMADAASNSYNVDILMSISNNDLSLLKEIDNSLDKIKNGTYGICEECEEKISEKRLEANPVARYCITCKRVMEEKGV</sequence>
<dbReference type="PANTHER" id="PTHR33823">
    <property type="entry name" value="RNA POLYMERASE-BINDING TRANSCRIPTION FACTOR DKSA-RELATED"/>
    <property type="match status" value="1"/>
</dbReference>
<dbReference type="PROSITE" id="PS01102">
    <property type="entry name" value="ZF_DKSA_1"/>
    <property type="match status" value="1"/>
</dbReference>
<dbReference type="Gene3D" id="1.20.120.910">
    <property type="entry name" value="DksA, coiled-coil domain"/>
    <property type="match status" value="1"/>
</dbReference>
<dbReference type="SUPFAM" id="SSF109635">
    <property type="entry name" value="DnaK suppressor protein DksA, alpha-hairpin domain"/>
    <property type="match status" value="1"/>
</dbReference>
<dbReference type="InterPro" id="IPR037187">
    <property type="entry name" value="DnaK_N"/>
</dbReference>
<feature type="domain" description="Zinc finger DksA/TraR C4-type" evidence="5">
    <location>
        <begin position="79"/>
        <end position="113"/>
    </location>
</feature>
<evidence type="ECO:0000313" key="7">
    <source>
        <dbReference type="Proteomes" id="UP000777265"/>
    </source>
</evidence>
<evidence type="ECO:0000256" key="3">
    <source>
        <dbReference type="ARBA" id="ARBA00022833"/>
    </source>
</evidence>
<dbReference type="Proteomes" id="UP000777265">
    <property type="component" value="Unassembled WGS sequence"/>
</dbReference>
<protein>
    <submittedName>
        <fullName evidence="6">TraR/DksA family transcriptional regulator</fullName>
    </submittedName>
</protein>
<keyword evidence="1" id="KW-0479">Metal-binding</keyword>
<evidence type="ECO:0000259" key="5">
    <source>
        <dbReference type="Pfam" id="PF01258"/>
    </source>
</evidence>
<dbReference type="GO" id="GO:0008270">
    <property type="term" value="F:zinc ion binding"/>
    <property type="evidence" value="ECO:0007669"/>
    <property type="project" value="UniProtKB-KW"/>
</dbReference>
<proteinExistence type="predicted"/>
<dbReference type="PANTHER" id="PTHR33823:SF4">
    <property type="entry name" value="GENERAL STRESS PROTEIN 16O"/>
    <property type="match status" value="1"/>
</dbReference>
<dbReference type="AlphaFoldDB" id="A0A351TYZ7"/>
<dbReference type="STRING" id="909663.GCA_000512235_03036"/>
<dbReference type="InterPro" id="IPR000962">
    <property type="entry name" value="Znf_DskA_TraR"/>
</dbReference>
<evidence type="ECO:0000256" key="2">
    <source>
        <dbReference type="ARBA" id="ARBA00022771"/>
    </source>
</evidence>
<dbReference type="SUPFAM" id="SSF57716">
    <property type="entry name" value="Glucocorticoid receptor-like (DNA-binding domain)"/>
    <property type="match status" value="1"/>
</dbReference>
<dbReference type="InterPro" id="IPR020458">
    <property type="entry name" value="Znf_DskA_TraR_CS"/>
</dbReference>
<dbReference type="PROSITE" id="PS51128">
    <property type="entry name" value="ZF_DKSA_2"/>
    <property type="match status" value="1"/>
</dbReference>
<dbReference type="EMBL" id="JAAYEE010000070">
    <property type="protein sequence ID" value="NLW34644.1"/>
    <property type="molecule type" value="Genomic_DNA"/>
</dbReference>
<evidence type="ECO:0000256" key="4">
    <source>
        <dbReference type="PROSITE-ProRule" id="PRU00510"/>
    </source>
</evidence>
<gene>
    <name evidence="6" type="ORF">GXY80_04055</name>
</gene>
<accession>A0A351TYZ7</accession>
<keyword evidence="2" id="KW-0863">Zinc-finger</keyword>
<reference evidence="6" key="2">
    <citation type="submission" date="2020-01" db="EMBL/GenBank/DDBJ databases">
        <authorList>
            <person name="Campanaro S."/>
        </authorList>
    </citation>
    <scope>NUCLEOTIDE SEQUENCE</scope>
    <source>
        <strain evidence="6">AS06rmzACSIP_7</strain>
    </source>
</reference>
<organism evidence="6 7">
    <name type="scientific">Syntrophorhabdus aromaticivorans</name>
    <dbReference type="NCBI Taxonomy" id="328301"/>
    <lineage>
        <taxon>Bacteria</taxon>
        <taxon>Pseudomonadati</taxon>
        <taxon>Thermodesulfobacteriota</taxon>
        <taxon>Syntrophorhabdia</taxon>
        <taxon>Syntrophorhabdales</taxon>
        <taxon>Syntrophorhabdaceae</taxon>
        <taxon>Syntrophorhabdus</taxon>
    </lineage>
</organism>
<keyword evidence="3" id="KW-0862">Zinc</keyword>
<reference evidence="6" key="1">
    <citation type="journal article" date="2020" name="Biotechnol. Biofuels">
        <title>New insights from the biogas microbiome by comprehensive genome-resolved metagenomics of nearly 1600 species originating from multiple anaerobic digesters.</title>
        <authorList>
            <person name="Campanaro S."/>
            <person name="Treu L."/>
            <person name="Rodriguez-R L.M."/>
            <person name="Kovalovszki A."/>
            <person name="Ziels R.M."/>
            <person name="Maus I."/>
            <person name="Zhu X."/>
            <person name="Kougias P.G."/>
            <person name="Basile A."/>
            <person name="Luo G."/>
            <person name="Schluter A."/>
            <person name="Konstantinidis K.T."/>
            <person name="Angelidaki I."/>
        </authorList>
    </citation>
    <scope>NUCLEOTIDE SEQUENCE</scope>
    <source>
        <strain evidence="6">AS06rmzACSIP_7</strain>
    </source>
</reference>
<evidence type="ECO:0000256" key="1">
    <source>
        <dbReference type="ARBA" id="ARBA00022723"/>
    </source>
</evidence>
<feature type="zinc finger region" description="dksA C4-type" evidence="4">
    <location>
        <begin position="84"/>
        <end position="108"/>
    </location>
</feature>
<evidence type="ECO:0000313" key="6">
    <source>
        <dbReference type="EMBL" id="NLW34644.1"/>
    </source>
</evidence>
<comment type="caution">
    <text evidence="6">The sequence shown here is derived from an EMBL/GenBank/DDBJ whole genome shotgun (WGS) entry which is preliminary data.</text>
</comment>
<dbReference type="Pfam" id="PF01258">
    <property type="entry name" value="zf-dskA_traR"/>
    <property type="match status" value="1"/>
</dbReference>